<name>A0ABN7W4S9_GIGMA</name>
<evidence type="ECO:0000256" key="1">
    <source>
        <dbReference type="SAM" id="Coils"/>
    </source>
</evidence>
<feature type="coiled-coil region" evidence="1">
    <location>
        <begin position="100"/>
        <end position="127"/>
    </location>
</feature>
<protein>
    <submittedName>
        <fullName evidence="2">31566_t:CDS:1</fullName>
    </submittedName>
</protein>
<dbReference type="EMBL" id="CAJVQB010029217">
    <property type="protein sequence ID" value="CAG8813736.1"/>
    <property type="molecule type" value="Genomic_DNA"/>
</dbReference>
<reference evidence="2 3" key="1">
    <citation type="submission" date="2021-06" db="EMBL/GenBank/DDBJ databases">
        <authorList>
            <person name="Kallberg Y."/>
            <person name="Tangrot J."/>
            <person name="Rosling A."/>
        </authorList>
    </citation>
    <scope>NUCLEOTIDE SEQUENCE [LARGE SCALE GENOMIC DNA]</scope>
    <source>
        <strain evidence="2 3">120-4 pot B 10/14</strain>
    </source>
</reference>
<evidence type="ECO:0000313" key="3">
    <source>
        <dbReference type="Proteomes" id="UP000789901"/>
    </source>
</evidence>
<organism evidence="2 3">
    <name type="scientific">Gigaspora margarita</name>
    <dbReference type="NCBI Taxonomy" id="4874"/>
    <lineage>
        <taxon>Eukaryota</taxon>
        <taxon>Fungi</taxon>
        <taxon>Fungi incertae sedis</taxon>
        <taxon>Mucoromycota</taxon>
        <taxon>Glomeromycotina</taxon>
        <taxon>Glomeromycetes</taxon>
        <taxon>Diversisporales</taxon>
        <taxon>Gigasporaceae</taxon>
        <taxon>Gigaspora</taxon>
    </lineage>
</organism>
<accession>A0ABN7W4S9</accession>
<gene>
    <name evidence="2" type="ORF">GMARGA_LOCUS25865</name>
</gene>
<keyword evidence="1" id="KW-0175">Coiled coil</keyword>
<keyword evidence="3" id="KW-1185">Reference proteome</keyword>
<comment type="caution">
    <text evidence="2">The sequence shown here is derived from an EMBL/GenBank/DDBJ whole genome shotgun (WGS) entry which is preliminary data.</text>
</comment>
<evidence type="ECO:0000313" key="2">
    <source>
        <dbReference type="EMBL" id="CAG8813736.1"/>
    </source>
</evidence>
<dbReference type="Proteomes" id="UP000789901">
    <property type="component" value="Unassembled WGS sequence"/>
</dbReference>
<proteinExistence type="predicted"/>
<sequence>MLSVSNYDECIEESSEDSDVTDLLVASVKSKPPKIEILYSFLNLQSFDGSFLPSHIFILENIVFSVSTTYLEIIIFETFKEESEMHYGKAKKNIKKEVASDEQKKVNKKIKNELKMIKNELKMIKNELKM</sequence>